<accession>A0A803P4X0</accession>
<feature type="domain" description="A20-type" evidence="6">
    <location>
        <begin position="12"/>
        <end position="46"/>
    </location>
</feature>
<dbReference type="OMA" id="NHSMMES"/>
<dbReference type="SMART" id="SM00154">
    <property type="entry name" value="ZnF_AN1"/>
    <property type="match status" value="1"/>
</dbReference>
<dbReference type="Proteomes" id="UP000596661">
    <property type="component" value="Chromosome 3"/>
</dbReference>
<dbReference type="EMBL" id="JAATIP010000158">
    <property type="protein sequence ID" value="KAF4365566.1"/>
    <property type="molecule type" value="Genomic_DNA"/>
</dbReference>
<accession>A0A803P4W9</accession>
<evidence type="ECO:0000256" key="2">
    <source>
        <dbReference type="ARBA" id="ARBA00022723"/>
    </source>
</evidence>
<dbReference type="EnsemblPlants" id="evm.model.03.134.3.5bd9b136">
    <property type="protein sequence ID" value="cds.evm.model.03.134.3.5bd9b136"/>
    <property type="gene ID" value="evm.TU.03.134"/>
</dbReference>
<dbReference type="GO" id="GO:0003677">
    <property type="term" value="F:DNA binding"/>
    <property type="evidence" value="ECO:0007669"/>
    <property type="project" value="InterPro"/>
</dbReference>
<dbReference type="PROSITE" id="PS51039">
    <property type="entry name" value="ZF_AN1"/>
    <property type="match status" value="1"/>
</dbReference>
<keyword evidence="4" id="KW-0862">Zinc</keyword>
<dbReference type="SUPFAM" id="SSF118310">
    <property type="entry name" value="AN1-like Zinc finger"/>
    <property type="match status" value="1"/>
</dbReference>
<dbReference type="SUPFAM" id="SSF57716">
    <property type="entry name" value="Glucocorticoid receptor-like (DNA-binding domain)"/>
    <property type="match status" value="1"/>
</dbReference>
<evidence type="ECO:0000313" key="9">
    <source>
        <dbReference type="EnsemblPlants" id="cds.evm.model.03.134"/>
    </source>
</evidence>
<dbReference type="Gene3D" id="4.10.1110.10">
    <property type="entry name" value="AN1-like Zinc finger"/>
    <property type="match status" value="1"/>
</dbReference>
<dbReference type="Gramene" id="evm.model.03.134.2.5bd9b136">
    <property type="protein sequence ID" value="cds.evm.model.03.134.2.5bd9b136"/>
    <property type="gene ID" value="evm.TU.03.134"/>
</dbReference>
<dbReference type="FunFam" id="4.10.1110.10:FF:000001">
    <property type="entry name" value="Zinc finger AN1-type containing 6"/>
    <property type="match status" value="1"/>
</dbReference>
<dbReference type="Pfam" id="PF01754">
    <property type="entry name" value="zf-A20"/>
    <property type="match status" value="1"/>
</dbReference>
<evidence type="ECO:0000259" key="6">
    <source>
        <dbReference type="PROSITE" id="PS51036"/>
    </source>
</evidence>
<dbReference type="Proteomes" id="UP000525078">
    <property type="component" value="Unassembled WGS sequence"/>
</dbReference>
<dbReference type="Gramene" id="evm.model.03.134.5.5bd9b136">
    <property type="protein sequence ID" value="cds.evm.model.03.134.5.5bd9b136"/>
    <property type="gene ID" value="evm.TU.03.134"/>
</dbReference>
<dbReference type="Pfam" id="PF01428">
    <property type="entry name" value="zf-AN1"/>
    <property type="match status" value="1"/>
</dbReference>
<protein>
    <recommendedName>
        <fullName evidence="12">Zinc finger A20 and AN1 domain-containing stress-associated protein 8</fullName>
    </recommendedName>
</protein>
<dbReference type="OrthoDB" id="428577at2759"/>
<accession>A0A7J6F4L6</accession>
<dbReference type="InterPro" id="IPR002653">
    <property type="entry name" value="Znf_A20"/>
</dbReference>
<name>A0A7J6F4L6_CANSA</name>
<dbReference type="PROSITE" id="PS51036">
    <property type="entry name" value="ZF_A20"/>
    <property type="match status" value="1"/>
</dbReference>
<organism evidence="8 10">
    <name type="scientific">Cannabis sativa</name>
    <name type="common">Hemp</name>
    <name type="synonym">Marijuana</name>
    <dbReference type="NCBI Taxonomy" id="3483"/>
    <lineage>
        <taxon>Eukaryota</taxon>
        <taxon>Viridiplantae</taxon>
        <taxon>Streptophyta</taxon>
        <taxon>Embryophyta</taxon>
        <taxon>Tracheophyta</taxon>
        <taxon>Spermatophyta</taxon>
        <taxon>Magnoliopsida</taxon>
        <taxon>eudicotyledons</taxon>
        <taxon>Gunneridae</taxon>
        <taxon>Pentapetalae</taxon>
        <taxon>rosids</taxon>
        <taxon>fabids</taxon>
        <taxon>Rosales</taxon>
        <taxon>Cannabaceae</taxon>
        <taxon>Cannabis</taxon>
    </lineage>
</organism>
<dbReference type="PANTHER" id="PTHR10634:SF104">
    <property type="entry name" value="ZINC FINGER A20 AND AN1 DOMAIN-CONTAINING STRESS-ASSOCIATED PROTEIN 2"/>
    <property type="match status" value="1"/>
</dbReference>
<accession>A0A803P4W8</accession>
<proteinExistence type="predicted"/>
<evidence type="ECO:0000256" key="4">
    <source>
        <dbReference type="ARBA" id="ARBA00022833"/>
    </source>
</evidence>
<reference evidence="9 11" key="1">
    <citation type="submission" date="2018-11" db="EMBL/GenBank/DDBJ databases">
        <authorList>
            <person name="Grassa J C."/>
        </authorList>
    </citation>
    <scope>NUCLEOTIDE SEQUENCE [LARGE SCALE GENOMIC DNA]</scope>
</reference>
<evidence type="ECO:0000256" key="5">
    <source>
        <dbReference type="PROSITE-ProRule" id="PRU00449"/>
    </source>
</evidence>
<evidence type="ECO:0000259" key="7">
    <source>
        <dbReference type="PROSITE" id="PS51039"/>
    </source>
</evidence>
<sequence>MENKDTGCQVPPGAPKLCANNCGFFGNAATMNFCSKCHKDFILKQEQSKLAASSIGSIVNSSTTIDKSSEHLPIEVELKVGSTNSILISTQTPCTSSLNTNNEEKNNNAKESPNRCGTCRKRVGLTGFSCRCGNLFCASHRYSNKHDCAYDYRTAAQAAIRKANPIVKAKKLDKI</sequence>
<dbReference type="Gramene" id="evm.model.03.134">
    <property type="protein sequence ID" value="cds.evm.model.03.134"/>
    <property type="gene ID" value="evm.TU.03.134"/>
</dbReference>
<dbReference type="Gramene" id="evm.model.03.134.3.5bd9b136">
    <property type="protein sequence ID" value="cds.evm.model.03.134.3.5bd9b136"/>
    <property type="gene ID" value="evm.TU.03.134"/>
</dbReference>
<evidence type="ECO:0000313" key="11">
    <source>
        <dbReference type="Proteomes" id="UP000596661"/>
    </source>
</evidence>
<dbReference type="SMART" id="SM00259">
    <property type="entry name" value="ZnF_A20"/>
    <property type="match status" value="1"/>
</dbReference>
<dbReference type="EnsemblPlants" id="evm.model.03.134.5.5bd9b136">
    <property type="protein sequence ID" value="cds.evm.model.03.134.5.5bd9b136"/>
    <property type="gene ID" value="evm.TU.03.134"/>
</dbReference>
<reference evidence="8 10" key="2">
    <citation type="journal article" date="2020" name="bioRxiv">
        <title>Sequence and annotation of 42 cannabis genomes reveals extensive copy number variation in cannabinoid synthesis and pathogen resistance genes.</title>
        <authorList>
            <person name="Mckernan K.J."/>
            <person name="Helbert Y."/>
            <person name="Kane L.T."/>
            <person name="Ebling H."/>
            <person name="Zhang L."/>
            <person name="Liu B."/>
            <person name="Eaton Z."/>
            <person name="Mclaughlin S."/>
            <person name="Kingan S."/>
            <person name="Baybayan P."/>
            <person name="Concepcion G."/>
            <person name="Jordan M."/>
            <person name="Riva A."/>
            <person name="Barbazuk W."/>
            <person name="Harkins T."/>
        </authorList>
    </citation>
    <scope>NUCLEOTIDE SEQUENCE [LARGE SCALE GENOMIC DNA]</scope>
    <source>
        <strain evidence="10">cv. Jamaican Lion 4</strain>
        <strain evidence="8">Mother</strain>
        <tissue evidence="8">Leaf</tissue>
    </source>
</reference>
<accession>A0A803P4X1</accession>
<evidence type="ECO:0008006" key="12">
    <source>
        <dbReference type="Google" id="ProtNLM"/>
    </source>
</evidence>
<gene>
    <name evidence="8" type="ORF">F8388_007399</name>
</gene>
<dbReference type="GO" id="GO:0008270">
    <property type="term" value="F:zinc ion binding"/>
    <property type="evidence" value="ECO:0007669"/>
    <property type="project" value="UniProtKB-KW"/>
</dbReference>
<accession>A0A803P4W6</accession>
<dbReference type="PANTHER" id="PTHR10634">
    <property type="entry name" value="AN1-TYPE ZINC FINGER PROTEIN"/>
    <property type="match status" value="1"/>
</dbReference>
<keyword evidence="2" id="KW-0479">Metal-binding</keyword>
<dbReference type="InterPro" id="IPR050652">
    <property type="entry name" value="AN1_A20_ZnFinger"/>
</dbReference>
<evidence type="ECO:0000256" key="1">
    <source>
        <dbReference type="ARBA" id="ARBA00003732"/>
    </source>
</evidence>
<dbReference type="InterPro" id="IPR035896">
    <property type="entry name" value="AN1-like_Znf"/>
</dbReference>
<dbReference type="Gene3D" id="1.20.5.4770">
    <property type="match status" value="1"/>
</dbReference>
<feature type="domain" description="AN1-type" evidence="7">
    <location>
        <begin position="110"/>
        <end position="156"/>
    </location>
</feature>
<dbReference type="AlphaFoldDB" id="A0A7J6F4L6"/>
<dbReference type="Gramene" id="evm.model.03.134.4.5bd9b136">
    <property type="protein sequence ID" value="cds.evm.model.03.134.4.5bd9b136"/>
    <property type="gene ID" value="evm.TU.03.134"/>
</dbReference>
<keyword evidence="11" id="KW-1185">Reference proteome</keyword>
<dbReference type="EnsemblPlants" id="evm.model.03.134">
    <property type="protein sequence ID" value="cds.evm.model.03.134"/>
    <property type="gene ID" value="evm.TU.03.134"/>
</dbReference>
<dbReference type="InterPro" id="IPR000058">
    <property type="entry name" value="Znf_AN1"/>
</dbReference>
<keyword evidence="3 5" id="KW-0863">Zinc-finger</keyword>
<dbReference type="EnsemblPlants" id="evm.model.03.134.4.5bd9b136">
    <property type="protein sequence ID" value="cds.evm.model.03.134.4.5bd9b136"/>
    <property type="gene ID" value="evm.TU.03.134"/>
</dbReference>
<comment type="function">
    <text evidence="1">May be involved in environmental stress response.</text>
</comment>
<evidence type="ECO:0000313" key="10">
    <source>
        <dbReference type="Proteomes" id="UP000525078"/>
    </source>
</evidence>
<reference evidence="9" key="3">
    <citation type="submission" date="2021-03" db="UniProtKB">
        <authorList>
            <consortium name="EnsemblPlants"/>
        </authorList>
    </citation>
    <scope>IDENTIFICATION</scope>
</reference>
<dbReference type="EnsemblPlants" id="evm.model.03.134.2.5bd9b136">
    <property type="protein sequence ID" value="cds.evm.model.03.134.2.5bd9b136"/>
    <property type="gene ID" value="evm.TU.03.134"/>
</dbReference>
<evidence type="ECO:0000313" key="8">
    <source>
        <dbReference type="EMBL" id="KAF4365566.1"/>
    </source>
</evidence>
<evidence type="ECO:0000256" key="3">
    <source>
        <dbReference type="ARBA" id="ARBA00022771"/>
    </source>
</evidence>
<dbReference type="EMBL" id="UZAU01000246">
    <property type="status" value="NOT_ANNOTATED_CDS"/>
    <property type="molecule type" value="Genomic_DNA"/>
</dbReference>